<dbReference type="InterPro" id="IPR006502">
    <property type="entry name" value="PDDEXK-like"/>
</dbReference>
<accession>A0AAQ3KV77</accession>
<protein>
    <submittedName>
        <fullName evidence="1">Uncharacterized protein</fullName>
    </submittedName>
</protein>
<dbReference type="AlphaFoldDB" id="A0AAQ3KV77"/>
<evidence type="ECO:0000313" key="2">
    <source>
        <dbReference type="Proteomes" id="UP001327560"/>
    </source>
</evidence>
<dbReference type="NCBIfam" id="TIGR01615">
    <property type="entry name" value="A_thal_3542"/>
    <property type="match status" value="1"/>
</dbReference>
<dbReference type="Pfam" id="PF04720">
    <property type="entry name" value="PDDEXK_6"/>
    <property type="match status" value="1"/>
</dbReference>
<keyword evidence="2" id="KW-1185">Reference proteome</keyword>
<reference evidence="1 2" key="1">
    <citation type="submission" date="2023-10" db="EMBL/GenBank/DDBJ databases">
        <title>Chromosome-scale genome assembly provides insights into flower coloration mechanisms of Canna indica.</title>
        <authorList>
            <person name="Li C."/>
        </authorList>
    </citation>
    <scope>NUCLEOTIDE SEQUENCE [LARGE SCALE GENOMIC DNA]</scope>
    <source>
        <tissue evidence="1">Flower</tissue>
    </source>
</reference>
<sequence length="292" mass="31591">MAVNGRTKRVMIPFDEEAKARLWGGEPRTAGYSSSGSEHEALHSLVHVFFDCDVFDSHSSADAATGESGTGNSDADEDARASEAADAVSELLRARGDGDPLRFRLASDVCAVAEALAPLRPSGSGFRRAVMARLRELGYNAGVCKARWESAGGLVAGSYEYIDVLSGDDEARRYIVDLGFASEFRVARASQEYERVAAALTEVVVARPEEVRQVVRIVGEAARRSIKAQGLHVPPWRKGRYMMAKWLGPYRRTVNAIPTSAVASVAGGGGEKCSVQGFTLTRERHRHAYVKS</sequence>
<dbReference type="PANTHER" id="PTHR31579:SF84">
    <property type="entry name" value="F21O3.6 PROTEIN"/>
    <property type="match status" value="1"/>
</dbReference>
<proteinExistence type="predicted"/>
<evidence type="ECO:0000313" key="1">
    <source>
        <dbReference type="EMBL" id="WOL12821.1"/>
    </source>
</evidence>
<dbReference type="Proteomes" id="UP001327560">
    <property type="component" value="Chromosome 7"/>
</dbReference>
<dbReference type="PANTHER" id="PTHR31579">
    <property type="entry name" value="OS03G0796600 PROTEIN"/>
    <property type="match status" value="1"/>
</dbReference>
<organism evidence="1 2">
    <name type="scientific">Canna indica</name>
    <name type="common">Indian-shot</name>
    <dbReference type="NCBI Taxonomy" id="4628"/>
    <lineage>
        <taxon>Eukaryota</taxon>
        <taxon>Viridiplantae</taxon>
        <taxon>Streptophyta</taxon>
        <taxon>Embryophyta</taxon>
        <taxon>Tracheophyta</taxon>
        <taxon>Spermatophyta</taxon>
        <taxon>Magnoliopsida</taxon>
        <taxon>Liliopsida</taxon>
        <taxon>Zingiberales</taxon>
        <taxon>Cannaceae</taxon>
        <taxon>Canna</taxon>
    </lineage>
</organism>
<dbReference type="EMBL" id="CP136896">
    <property type="protein sequence ID" value="WOL12821.1"/>
    <property type="molecule type" value="Genomic_DNA"/>
</dbReference>
<gene>
    <name evidence="1" type="ORF">Cni_G21589</name>
</gene>
<name>A0AAQ3KV77_9LILI</name>